<dbReference type="EMBL" id="JADIME010000051">
    <property type="protein sequence ID" value="MBO8465362.1"/>
    <property type="molecule type" value="Genomic_DNA"/>
</dbReference>
<evidence type="ECO:0000313" key="3">
    <source>
        <dbReference type="Proteomes" id="UP000823597"/>
    </source>
</evidence>
<dbReference type="AlphaFoldDB" id="A0A9D9N9K0"/>
<name>A0A9D9N9K0_9BACT</name>
<evidence type="ECO:0000313" key="2">
    <source>
        <dbReference type="EMBL" id="MBO8465362.1"/>
    </source>
</evidence>
<feature type="transmembrane region" description="Helical" evidence="1">
    <location>
        <begin position="20"/>
        <end position="37"/>
    </location>
</feature>
<keyword evidence="1" id="KW-0812">Transmembrane</keyword>
<proteinExistence type="predicted"/>
<accession>A0A9D9N9K0</accession>
<comment type="caution">
    <text evidence="2">The sequence shown here is derived from an EMBL/GenBank/DDBJ whole genome shotgun (WGS) entry which is preliminary data.</text>
</comment>
<evidence type="ECO:0008006" key="4">
    <source>
        <dbReference type="Google" id="ProtNLM"/>
    </source>
</evidence>
<keyword evidence="1" id="KW-0472">Membrane</keyword>
<evidence type="ECO:0000256" key="1">
    <source>
        <dbReference type="SAM" id="Phobius"/>
    </source>
</evidence>
<dbReference type="Gene3D" id="2.170.120.40">
    <property type="entry name" value="YbbR-like domain"/>
    <property type="match status" value="1"/>
</dbReference>
<dbReference type="Proteomes" id="UP000823597">
    <property type="component" value="Unassembled WGS sequence"/>
</dbReference>
<keyword evidence="1" id="KW-1133">Transmembrane helix</keyword>
<reference evidence="2" key="2">
    <citation type="journal article" date="2021" name="PeerJ">
        <title>Extensive microbial diversity within the chicken gut microbiome revealed by metagenomics and culture.</title>
        <authorList>
            <person name="Gilroy R."/>
            <person name="Ravi A."/>
            <person name="Getino M."/>
            <person name="Pursley I."/>
            <person name="Horton D.L."/>
            <person name="Alikhan N.F."/>
            <person name="Baker D."/>
            <person name="Gharbi K."/>
            <person name="Hall N."/>
            <person name="Watson M."/>
            <person name="Adriaenssens E.M."/>
            <person name="Foster-Nyarko E."/>
            <person name="Jarju S."/>
            <person name="Secka A."/>
            <person name="Antonio M."/>
            <person name="Oren A."/>
            <person name="Chaudhuri R.R."/>
            <person name="La Ragione R."/>
            <person name="Hildebrand F."/>
            <person name="Pallen M.J."/>
        </authorList>
    </citation>
    <scope>NUCLEOTIDE SEQUENCE</scope>
    <source>
        <strain evidence="2">10037</strain>
    </source>
</reference>
<organism evidence="2 3">
    <name type="scientific">Candidatus Merdivivens pullistercoris</name>
    <dbReference type="NCBI Taxonomy" id="2840873"/>
    <lineage>
        <taxon>Bacteria</taxon>
        <taxon>Pseudomonadati</taxon>
        <taxon>Bacteroidota</taxon>
        <taxon>Bacteroidia</taxon>
        <taxon>Bacteroidales</taxon>
        <taxon>Muribaculaceae</taxon>
        <taxon>Muribaculaceae incertae sedis</taxon>
        <taxon>Candidatus Merdivivens</taxon>
    </lineage>
</organism>
<reference evidence="2" key="1">
    <citation type="submission" date="2020-10" db="EMBL/GenBank/DDBJ databases">
        <authorList>
            <person name="Gilroy R."/>
        </authorList>
    </citation>
    <scope>NUCLEOTIDE SEQUENCE</scope>
    <source>
        <strain evidence="2">10037</strain>
    </source>
</reference>
<gene>
    <name evidence="2" type="ORF">IAB93_05120</name>
</gene>
<protein>
    <recommendedName>
        <fullName evidence="4">YbbR-like domain-containing protein</fullName>
    </recommendedName>
</protein>
<sequence>MLRNLIKRFGNRERRDWQVLLLSLLLAFFIWLIYNLSGEYSAFLEYDLVARSDIRGHSDRPVSSATLIIRGKTNGFNIIRRRLYKSVPIEIEVSPSLWKQSADDDELYYLTEDAMRELMPSVGLSNVELEYFVTSRLEFRFPKEEYKKVPVIPNAMVTCRPQYMQVGEVAVEPDSVLVYGTSQQLSAIEYVNTEAIYAEDIMANKEGVSSLMSPRGLRLSDKMVHYIINVSRYVELREEVDLTVKNLPAGENSILLPSRSTIVYRVPFPSHSIGESDFSAGIDYNDMSRMSGFEMPVRLFSAPDGILSYRFEPPVVDFIEHE</sequence>